<name>A0AAT9GMB6_9BACT</name>
<evidence type="ECO:0000313" key="8">
    <source>
        <dbReference type="EMBL" id="BFG71841.1"/>
    </source>
</evidence>
<evidence type="ECO:0000256" key="4">
    <source>
        <dbReference type="ARBA" id="ARBA00022989"/>
    </source>
</evidence>
<dbReference type="Pfam" id="PF12698">
    <property type="entry name" value="ABC2_membrane_3"/>
    <property type="match status" value="1"/>
</dbReference>
<keyword evidence="5 6" id="KW-0472">Membrane</keyword>
<dbReference type="EMBL" id="AP029612">
    <property type="protein sequence ID" value="BFG71841.1"/>
    <property type="molecule type" value="Genomic_DNA"/>
</dbReference>
<dbReference type="InterPro" id="IPR051449">
    <property type="entry name" value="ABC-2_transporter_component"/>
</dbReference>
<feature type="transmembrane region" description="Helical" evidence="6">
    <location>
        <begin position="233"/>
        <end position="258"/>
    </location>
</feature>
<dbReference type="SUPFAM" id="SSF53850">
    <property type="entry name" value="Periplasmic binding protein-like II"/>
    <property type="match status" value="1"/>
</dbReference>
<accession>A0AAT9GMB6</accession>
<reference evidence="8" key="1">
    <citation type="submission" date="2024-02" db="EMBL/GenBank/DDBJ databases">
        <title>Sediminibacterium planktonica sp. nov. and Sediminibacterium longus sp. nov., isolated from surface lake and river water.</title>
        <authorList>
            <person name="Watanabe K."/>
            <person name="Takemine S."/>
            <person name="Ishii Y."/>
            <person name="Ogata Y."/>
            <person name="Shindo C."/>
            <person name="Suda W."/>
        </authorList>
    </citation>
    <scope>NUCLEOTIDE SEQUENCE</scope>
    <source>
        <strain evidence="8">KACHI17</strain>
    </source>
</reference>
<dbReference type="RefSeq" id="WP_353549463.1">
    <property type="nucleotide sequence ID" value="NZ_AP029612.1"/>
</dbReference>
<dbReference type="GO" id="GO:0140359">
    <property type="term" value="F:ABC-type transporter activity"/>
    <property type="evidence" value="ECO:0007669"/>
    <property type="project" value="InterPro"/>
</dbReference>
<feature type="transmembrane region" description="Helical" evidence="6">
    <location>
        <begin position="21"/>
        <end position="44"/>
    </location>
</feature>
<keyword evidence="2" id="KW-1003">Cell membrane</keyword>
<dbReference type="AlphaFoldDB" id="A0AAT9GMB6"/>
<evidence type="ECO:0000256" key="6">
    <source>
        <dbReference type="SAM" id="Phobius"/>
    </source>
</evidence>
<feature type="transmembrane region" description="Helical" evidence="6">
    <location>
        <begin position="343"/>
        <end position="362"/>
    </location>
</feature>
<feature type="transmembrane region" description="Helical" evidence="6">
    <location>
        <begin position="401"/>
        <end position="420"/>
    </location>
</feature>
<sequence>MNKIFIVAKREFLTRVQKKTFLLTTIGVPILIFAFYAVIIFMSVKSTTDFKVAVVDEANVFNGKIDEKKSSEVIFSFVKEDTASLNKKLEQKEYDAYLFVPAGFSISGQTNDSLQFRSAKTVGLMTREKIESRVSKALEEKRLLSMNISKAQLDSIQAQKELITFANTSGKKENQTKVGVSYAVGFISGFMIYIILFIYGTMVMRGVVEEKVSRIAEVIISSVKPFQLMMGKIIGIGAVGLIQFLIWGALVIILQFAVPILFPQLFEGMQAQPVQPGMMAAVDAAKQQPDMIRGLMEGLNQINFPLIVGCFVFYFLGGYFMYASLFAAVGSAANEDMQDAQSLLLPIMMPIIFGIVIMMQAVNNPNGSLAVFGSLFPLTSPIVMMARVAHGIPEGVSTFQLILSMLFLVLGFFGTTWLAGKIYRTGILMYGKKVTWKELWKWAVKKN</sequence>
<dbReference type="PANTHER" id="PTHR30294:SF29">
    <property type="entry name" value="MULTIDRUG ABC TRANSPORTER PERMEASE YBHS-RELATED"/>
    <property type="match status" value="1"/>
</dbReference>
<proteinExistence type="predicted"/>
<evidence type="ECO:0000256" key="1">
    <source>
        <dbReference type="ARBA" id="ARBA00004651"/>
    </source>
</evidence>
<evidence type="ECO:0000256" key="2">
    <source>
        <dbReference type="ARBA" id="ARBA00022475"/>
    </source>
</evidence>
<dbReference type="GO" id="GO:0005886">
    <property type="term" value="C:plasma membrane"/>
    <property type="evidence" value="ECO:0007669"/>
    <property type="project" value="UniProtKB-SubCell"/>
</dbReference>
<dbReference type="InterPro" id="IPR013525">
    <property type="entry name" value="ABC2_TM"/>
</dbReference>
<comment type="subcellular location">
    <subcellularLocation>
        <location evidence="1">Cell membrane</location>
        <topology evidence="1">Multi-pass membrane protein</topology>
    </subcellularLocation>
</comment>
<feature type="domain" description="ABC-2 type transporter transmembrane" evidence="7">
    <location>
        <begin position="19"/>
        <end position="419"/>
    </location>
</feature>
<keyword evidence="4 6" id="KW-1133">Transmembrane helix</keyword>
<dbReference type="PANTHER" id="PTHR30294">
    <property type="entry name" value="MEMBRANE COMPONENT OF ABC TRANSPORTER YHHJ-RELATED"/>
    <property type="match status" value="1"/>
</dbReference>
<dbReference type="Gene3D" id="3.40.190.10">
    <property type="entry name" value="Periplasmic binding protein-like II"/>
    <property type="match status" value="1"/>
</dbReference>
<feature type="transmembrane region" description="Helical" evidence="6">
    <location>
        <begin position="180"/>
        <end position="204"/>
    </location>
</feature>
<evidence type="ECO:0000256" key="3">
    <source>
        <dbReference type="ARBA" id="ARBA00022692"/>
    </source>
</evidence>
<evidence type="ECO:0000259" key="7">
    <source>
        <dbReference type="Pfam" id="PF12698"/>
    </source>
</evidence>
<feature type="transmembrane region" description="Helical" evidence="6">
    <location>
        <begin position="302"/>
        <end position="322"/>
    </location>
</feature>
<evidence type="ECO:0000256" key="5">
    <source>
        <dbReference type="ARBA" id="ARBA00023136"/>
    </source>
</evidence>
<gene>
    <name evidence="8" type="ORF">KACHI17_27220</name>
</gene>
<organism evidence="8">
    <name type="scientific">Sediminibacterium sp. KACHI17</name>
    <dbReference type="NCBI Taxonomy" id="1751071"/>
    <lineage>
        <taxon>Bacteria</taxon>
        <taxon>Pseudomonadati</taxon>
        <taxon>Bacteroidota</taxon>
        <taxon>Chitinophagia</taxon>
        <taxon>Chitinophagales</taxon>
        <taxon>Chitinophagaceae</taxon>
        <taxon>Sediminibacterium</taxon>
    </lineage>
</organism>
<protein>
    <submittedName>
        <fullName evidence="8">ABC transporter permease</fullName>
    </submittedName>
</protein>
<keyword evidence="3 6" id="KW-0812">Transmembrane</keyword>